<dbReference type="EMBL" id="CAVP010059363">
    <property type="protein sequence ID" value="CDL95750.1"/>
    <property type="molecule type" value="Genomic_DNA"/>
</dbReference>
<protein>
    <submittedName>
        <fullName evidence="3">Uncharacterized protein</fullName>
    </submittedName>
</protein>
<proteinExistence type="predicted"/>
<reference evidence="3" key="1">
    <citation type="submission" date="2013-03" db="EMBL/GenBank/DDBJ databases">
        <authorList>
            <person name="Aslett M."/>
        </authorList>
    </citation>
    <scope>NUCLEOTIDE SEQUENCE [LARGE SCALE GENOMIC DNA]</scope>
    <source>
        <strain evidence="3">ISE/inbred ISE</strain>
    </source>
</reference>
<name>W6NUR9_HAECO</name>
<evidence type="ECO:0000313" key="2">
    <source>
        <dbReference type="EMBL" id="CDL95751.1"/>
    </source>
</evidence>
<dbReference type="EMBL" id="CAVP010059364">
    <property type="protein sequence ID" value="CDL95751.1"/>
    <property type="molecule type" value="Genomic_DNA"/>
</dbReference>
<dbReference type="AlphaFoldDB" id="W6NUR9"/>
<comment type="caution">
    <text evidence="3">The sequence shown here is derived from an EMBL/GenBank/DDBJ whole genome shotgun (WGS) entry which is preliminary data.</text>
</comment>
<evidence type="ECO:0000313" key="1">
    <source>
        <dbReference type="EMBL" id="CDL95750.1"/>
    </source>
</evidence>
<sequence length="319" mass="36804">MMYASVELPAVGILNIKEFPRIDNWINISYKTTDFVEGDNLTTYFEISTELLRPLRTEVYPYVVEKFEVPNYDGRSRVYSMNGSYFVGSIYDKMNITITPQVGDYKGSSTDLLVALHLPSDAVKPLTRRVGKFEAVMPLECAEFVPGESECFWEMLIKDDVEKPLTLPRKFHNGTEIPELRTIEVFLDESYTNKATLFFCYVKRSTKYDVHKWTTAIEVVPILSEHRAKKTLLTERIWKKIAIFHAIPGHQLKPKLTVDVVEQRPRHLVIKWSLDDPPANISGIRLAKLFIVKEIEYAFITIPLSVKRFVCRSVVCRLS</sequence>
<organism evidence="3">
    <name type="scientific">Haemonchus contortus</name>
    <name type="common">Barber pole worm</name>
    <dbReference type="NCBI Taxonomy" id="6289"/>
    <lineage>
        <taxon>Eukaryota</taxon>
        <taxon>Metazoa</taxon>
        <taxon>Ecdysozoa</taxon>
        <taxon>Nematoda</taxon>
        <taxon>Chromadorea</taxon>
        <taxon>Rhabditida</taxon>
        <taxon>Rhabditina</taxon>
        <taxon>Rhabditomorpha</taxon>
        <taxon>Strongyloidea</taxon>
        <taxon>Trichostrongylidae</taxon>
        <taxon>Haemonchus</taxon>
    </lineage>
</organism>
<dbReference type="EMBL" id="CAVP010059366">
    <property type="protein sequence ID" value="CDL95752.1"/>
    <property type="molecule type" value="Genomic_DNA"/>
</dbReference>
<evidence type="ECO:0000313" key="3">
    <source>
        <dbReference type="EMBL" id="CDL95752.1"/>
    </source>
</evidence>
<accession>W6NUR9</accession>
<reference evidence="3" key="2">
    <citation type="submission" date="2013-05" db="EMBL/GenBank/DDBJ databases">
        <title>The genome and transcriptome of Haemonchus contortus: a key model parasite for drug and vaccine discovery.</title>
        <authorList>
            <person name="Laing R."/>
            <person name="Kikuchi T."/>
            <person name="Martinelli A."/>
            <person name="Tsai I.J."/>
            <person name="Beech R.N."/>
            <person name="Redman E."/>
            <person name="Holroyd N."/>
            <person name="Bartley D.J."/>
            <person name="Beasley H."/>
            <person name="Britton C."/>
            <person name="Curran D."/>
            <person name="Devaney E."/>
            <person name="Gilabert A."/>
            <person name="Jackson F."/>
            <person name="Hunt M."/>
            <person name="Johnston S."/>
            <person name="Kryukov I."/>
            <person name="Li K."/>
            <person name="Morrison A.A."/>
            <person name="Reid A.J."/>
            <person name="Sargison N."/>
            <person name="Saunders G."/>
            <person name="Wasmuth J.D."/>
            <person name="Wolstenholme A."/>
            <person name="Berriman M."/>
            <person name="Gilleard J.S."/>
            <person name="Cotton J.A."/>
        </authorList>
    </citation>
    <scope>NUCLEOTIDE SEQUENCE [LARGE SCALE GENOMIC DNA]</scope>
    <source>
        <strain evidence="3">ISE/inbred ISE</strain>
    </source>
</reference>
<gene>
    <name evidence="3" type="ORF">HCOI_01122800</name>
    <name evidence="2" type="ORF">HCOI_01122900</name>
    <name evidence="1" type="ORF">HCOI_01123000</name>
</gene>